<feature type="domain" description="Thiolase N-terminal" evidence="6">
    <location>
        <begin position="18"/>
        <end position="270"/>
    </location>
</feature>
<dbReference type="PANTHER" id="PTHR18919:SF107">
    <property type="entry name" value="ACETYL-COA ACETYLTRANSFERASE, CYTOSOLIC"/>
    <property type="match status" value="1"/>
</dbReference>
<evidence type="ECO:0000256" key="5">
    <source>
        <dbReference type="RuleBase" id="RU003557"/>
    </source>
</evidence>
<evidence type="ECO:0000259" key="7">
    <source>
        <dbReference type="Pfam" id="PF02803"/>
    </source>
</evidence>
<evidence type="ECO:0000256" key="1">
    <source>
        <dbReference type="ARBA" id="ARBA00010982"/>
    </source>
</evidence>
<keyword evidence="9" id="KW-1185">Reference proteome</keyword>
<evidence type="ECO:0000256" key="2">
    <source>
        <dbReference type="ARBA" id="ARBA00022679"/>
    </source>
</evidence>
<comment type="caution">
    <text evidence="8">The sequence shown here is derived from an EMBL/GenBank/DDBJ whole genome shotgun (WGS) entry which is preliminary data.</text>
</comment>
<organism evidence="8 9">
    <name type="scientific">Ramlibacter aurantiacus</name>
    <dbReference type="NCBI Taxonomy" id="2801330"/>
    <lineage>
        <taxon>Bacteria</taxon>
        <taxon>Pseudomonadati</taxon>
        <taxon>Pseudomonadota</taxon>
        <taxon>Betaproteobacteria</taxon>
        <taxon>Burkholderiales</taxon>
        <taxon>Comamonadaceae</taxon>
        <taxon>Ramlibacter</taxon>
    </lineage>
</organism>
<keyword evidence="3 5" id="KW-0012">Acyltransferase</keyword>
<feature type="domain" description="Thiolase C-terminal" evidence="7">
    <location>
        <begin position="289"/>
        <end position="401"/>
    </location>
</feature>
<dbReference type="Gene3D" id="3.40.47.10">
    <property type="match status" value="1"/>
</dbReference>
<gene>
    <name evidence="8" type="ORF">JI739_00200</name>
</gene>
<reference evidence="8" key="1">
    <citation type="submission" date="2021-01" db="EMBL/GenBank/DDBJ databases">
        <title>Ramlibacter sp. strain AW1 16S ribosomal RNA gene Genome sequencing and assembly.</title>
        <authorList>
            <person name="Kang M."/>
        </authorList>
    </citation>
    <scope>NUCLEOTIDE SEQUENCE</scope>
    <source>
        <strain evidence="8">AW1</strain>
    </source>
</reference>
<dbReference type="InterPro" id="IPR002155">
    <property type="entry name" value="Thiolase"/>
</dbReference>
<name>A0A936ZEE2_9BURK</name>
<feature type="active site" description="Proton acceptor" evidence="4">
    <location>
        <position position="359"/>
    </location>
</feature>
<feature type="active site" description="Acyl-thioester intermediate" evidence="4">
    <location>
        <position position="93"/>
    </location>
</feature>
<dbReference type="EMBL" id="JAEQNA010000001">
    <property type="protein sequence ID" value="MBL0418753.1"/>
    <property type="molecule type" value="Genomic_DNA"/>
</dbReference>
<dbReference type="GO" id="GO:0003988">
    <property type="term" value="F:acetyl-CoA C-acyltransferase activity"/>
    <property type="evidence" value="ECO:0007669"/>
    <property type="project" value="UniProtKB-ARBA"/>
</dbReference>
<dbReference type="PIRSF" id="PIRSF000429">
    <property type="entry name" value="Ac-CoA_Ac_transf"/>
    <property type="match status" value="1"/>
</dbReference>
<evidence type="ECO:0000313" key="9">
    <source>
        <dbReference type="Proteomes" id="UP000613011"/>
    </source>
</evidence>
<dbReference type="Proteomes" id="UP000613011">
    <property type="component" value="Unassembled WGS sequence"/>
</dbReference>
<dbReference type="SUPFAM" id="SSF53901">
    <property type="entry name" value="Thiolase-like"/>
    <property type="match status" value="1"/>
</dbReference>
<dbReference type="AlphaFoldDB" id="A0A936ZEE2"/>
<evidence type="ECO:0000256" key="4">
    <source>
        <dbReference type="PIRSR" id="PIRSR000429-1"/>
    </source>
</evidence>
<evidence type="ECO:0000256" key="3">
    <source>
        <dbReference type="ARBA" id="ARBA00023315"/>
    </source>
</evidence>
<dbReference type="Pfam" id="PF00108">
    <property type="entry name" value="Thiolase_N"/>
    <property type="match status" value="1"/>
</dbReference>
<dbReference type="RefSeq" id="WP_201681840.1">
    <property type="nucleotide sequence ID" value="NZ_JAEQNA010000001.1"/>
</dbReference>
<protein>
    <submittedName>
        <fullName evidence="8">Thiolase family protein</fullName>
    </submittedName>
</protein>
<evidence type="ECO:0000259" key="6">
    <source>
        <dbReference type="Pfam" id="PF00108"/>
    </source>
</evidence>
<sequence length="408" mass="44738">MSQDFAEVRIPYGAYWSTPFCRWQTSFADLHSIRFAADTARKVLERKKISVSSIDTAVLGTTVPQEKSFWGAPWLMSLMGSEHISGPTIAQACATSARCIAAAASAIQTHESAVTLVVTCDRTSNTPVVTYPNPRGPGGAPQIENWILDNFREDPHARVAMVQTAENCARDWKISLSEQHELVLMRYEQYRAALADERAFQRRYMTLPFEVPDPAFRKPSGETIDGDVGVFDTTREALDKLKPVVEGGTVTYGAQTHPADGNAGMLLVKRERFAEFTSRPDIEIRILGVGQSRERKAYMPAAPVKASRSALDMAGLDITHVQAIKSHNPFAVNDLVFSREFGVQPDKMNNYGCSLIYGHPQGSTGMRLVIELIEELVIRGGGVGLFQGCAAGDTGMALVLEVRDTPRG</sequence>
<dbReference type="Pfam" id="PF02803">
    <property type="entry name" value="Thiolase_C"/>
    <property type="match status" value="1"/>
</dbReference>
<dbReference type="PANTHER" id="PTHR18919">
    <property type="entry name" value="ACETYL-COA C-ACYLTRANSFERASE"/>
    <property type="match status" value="1"/>
</dbReference>
<feature type="active site" description="Proton acceptor" evidence="4">
    <location>
        <position position="389"/>
    </location>
</feature>
<dbReference type="InterPro" id="IPR020616">
    <property type="entry name" value="Thiolase_N"/>
</dbReference>
<evidence type="ECO:0000313" key="8">
    <source>
        <dbReference type="EMBL" id="MBL0418753.1"/>
    </source>
</evidence>
<comment type="similarity">
    <text evidence="1 5">Belongs to the thiolase-like superfamily. Thiolase family.</text>
</comment>
<dbReference type="InterPro" id="IPR016039">
    <property type="entry name" value="Thiolase-like"/>
</dbReference>
<accession>A0A936ZEE2</accession>
<dbReference type="CDD" id="cd00751">
    <property type="entry name" value="thiolase"/>
    <property type="match status" value="1"/>
</dbReference>
<keyword evidence="2 5" id="KW-0808">Transferase</keyword>
<proteinExistence type="inferred from homology"/>
<dbReference type="InterPro" id="IPR020617">
    <property type="entry name" value="Thiolase_C"/>
</dbReference>